<organism evidence="2 3">
    <name type="scientific">Tessaracoccus flavus</name>
    <dbReference type="NCBI Taxonomy" id="1610493"/>
    <lineage>
        <taxon>Bacteria</taxon>
        <taxon>Bacillati</taxon>
        <taxon>Actinomycetota</taxon>
        <taxon>Actinomycetes</taxon>
        <taxon>Propionibacteriales</taxon>
        <taxon>Propionibacteriaceae</taxon>
        <taxon>Tessaracoccus</taxon>
    </lineage>
</organism>
<gene>
    <name evidence="2" type="ORF">RPIT_11935</name>
</gene>
<feature type="region of interest" description="Disordered" evidence="1">
    <location>
        <begin position="156"/>
        <end position="299"/>
    </location>
</feature>
<dbReference type="InterPro" id="IPR027275">
    <property type="entry name" value="PRC-brl_dom"/>
</dbReference>
<accession>A0A1Q2CH77</accession>
<dbReference type="Proteomes" id="UP000188324">
    <property type="component" value="Chromosome"/>
</dbReference>
<feature type="compositionally biased region" description="Basic and acidic residues" evidence="1">
    <location>
        <begin position="156"/>
        <end position="180"/>
    </location>
</feature>
<dbReference type="SUPFAM" id="SSF50346">
    <property type="entry name" value="PRC-barrel domain"/>
    <property type="match status" value="1"/>
</dbReference>
<dbReference type="Gene3D" id="3.90.50.10">
    <property type="entry name" value="Photosynthetic Reaction Center, subunit H, domain 2"/>
    <property type="match status" value="1"/>
</dbReference>
<dbReference type="Pfam" id="PF05239">
    <property type="entry name" value="PRC"/>
    <property type="match status" value="1"/>
</dbReference>
<evidence type="ECO:0000313" key="2">
    <source>
        <dbReference type="EMBL" id="AQP45420.1"/>
    </source>
</evidence>
<dbReference type="KEGG" id="tfl:RPIT_11935"/>
<protein>
    <submittedName>
        <fullName evidence="2">Uncharacterized protein</fullName>
    </submittedName>
</protein>
<dbReference type="GO" id="GO:0030077">
    <property type="term" value="C:plasma membrane light-harvesting complex"/>
    <property type="evidence" value="ECO:0007669"/>
    <property type="project" value="InterPro"/>
</dbReference>
<dbReference type="GO" id="GO:0019684">
    <property type="term" value="P:photosynthesis, light reaction"/>
    <property type="evidence" value="ECO:0007669"/>
    <property type="project" value="InterPro"/>
</dbReference>
<feature type="compositionally biased region" description="Basic and acidic residues" evidence="1">
    <location>
        <begin position="225"/>
        <end position="250"/>
    </location>
</feature>
<sequence>MLNESALEAIINATVFDRNGEKVGKVGHLYVDDRTGKPSWVTVNTGFFGLSESFVPVDETLTAHEERIDVPYDKTHIKDAPRIDADGHLDPSQEEELYRYYDRHYTDYDGMDRDTVGTDSDDAHRLAEPSASAGTLLADSGQPSDTTLTEEVETLKEERAEHDEILSEHIDPDREREQYRGEVYPDDVRAEDFPPSDAYADDVRREVLSDDGGDSTAGHLPGPGDHTRSDPYGDEPRRDGVLTDDTRTEDFAPDADLPRGGVDADDVDYSGRDTVTPRARLRRYERNPRLGEPGLEDLR</sequence>
<dbReference type="InterPro" id="IPR014747">
    <property type="entry name" value="Bac_photo_RC_H_C"/>
</dbReference>
<dbReference type="InterPro" id="IPR011033">
    <property type="entry name" value="PRC_barrel-like_sf"/>
</dbReference>
<keyword evidence="3" id="KW-1185">Reference proteome</keyword>
<dbReference type="AlphaFoldDB" id="A0A1Q2CH77"/>
<evidence type="ECO:0000313" key="3">
    <source>
        <dbReference type="Proteomes" id="UP000188324"/>
    </source>
</evidence>
<proteinExistence type="predicted"/>
<evidence type="ECO:0000256" key="1">
    <source>
        <dbReference type="SAM" id="MobiDB-lite"/>
    </source>
</evidence>
<reference evidence="2 3" key="1">
    <citation type="journal article" date="2016" name="Int. J. Syst. Evol. Microbiol.">
        <title>Tessaracoccus flavus sp. nov., isolated from the drainage system of a lindane-producing factory.</title>
        <authorList>
            <person name="Kumari R."/>
            <person name="Singh P."/>
            <person name="Schumann P."/>
            <person name="Lal R."/>
        </authorList>
    </citation>
    <scope>NUCLEOTIDE SEQUENCE [LARGE SCALE GENOMIC DNA]</scope>
    <source>
        <strain evidence="2 3">RP1T</strain>
    </source>
</reference>
<dbReference type="STRING" id="1610493.RPIT_11935"/>
<dbReference type="EMBL" id="CP019605">
    <property type="protein sequence ID" value="AQP45420.1"/>
    <property type="molecule type" value="Genomic_DNA"/>
</dbReference>
<name>A0A1Q2CH77_9ACTN</name>
<dbReference type="RefSeq" id="WP_162274550.1">
    <property type="nucleotide sequence ID" value="NZ_CP019605.1"/>
</dbReference>